<feature type="region of interest" description="Disordered" evidence="1">
    <location>
        <begin position="1"/>
        <end position="60"/>
    </location>
</feature>
<dbReference type="InParanoid" id="A0A200PNU4"/>
<feature type="compositionally biased region" description="Polar residues" evidence="1">
    <location>
        <begin position="332"/>
        <end position="344"/>
    </location>
</feature>
<feature type="compositionally biased region" description="Polar residues" evidence="1">
    <location>
        <begin position="686"/>
        <end position="706"/>
    </location>
</feature>
<dbReference type="AlphaFoldDB" id="A0A200PNU4"/>
<reference evidence="2 3" key="1">
    <citation type="journal article" date="2017" name="Mol. Plant">
        <title>The Genome of Medicinal Plant Macleaya cordata Provides New Insights into Benzylisoquinoline Alkaloids Metabolism.</title>
        <authorList>
            <person name="Liu X."/>
            <person name="Liu Y."/>
            <person name="Huang P."/>
            <person name="Ma Y."/>
            <person name="Qing Z."/>
            <person name="Tang Q."/>
            <person name="Cao H."/>
            <person name="Cheng P."/>
            <person name="Zheng Y."/>
            <person name="Yuan Z."/>
            <person name="Zhou Y."/>
            <person name="Liu J."/>
            <person name="Tang Z."/>
            <person name="Zhuo Y."/>
            <person name="Zhang Y."/>
            <person name="Yu L."/>
            <person name="Huang J."/>
            <person name="Yang P."/>
            <person name="Peng Q."/>
            <person name="Zhang J."/>
            <person name="Jiang W."/>
            <person name="Zhang Z."/>
            <person name="Lin K."/>
            <person name="Ro D.K."/>
            <person name="Chen X."/>
            <person name="Xiong X."/>
            <person name="Shang Y."/>
            <person name="Huang S."/>
            <person name="Zeng J."/>
        </authorList>
    </citation>
    <scope>NUCLEOTIDE SEQUENCE [LARGE SCALE GENOMIC DNA]</scope>
    <source>
        <strain evidence="3">cv. BLH2017</strain>
        <tissue evidence="2">Root</tissue>
    </source>
</reference>
<gene>
    <name evidence="2" type="ORF">BVC80_9067g78</name>
</gene>
<accession>A0A200PNU4</accession>
<feature type="compositionally biased region" description="Gly residues" evidence="1">
    <location>
        <begin position="13"/>
        <end position="22"/>
    </location>
</feature>
<dbReference type="STRING" id="56857.A0A200PNU4"/>
<dbReference type="GO" id="GO:0071763">
    <property type="term" value="P:nuclear membrane organization"/>
    <property type="evidence" value="ECO:0007669"/>
    <property type="project" value="TreeGrafter"/>
</dbReference>
<dbReference type="Proteomes" id="UP000195402">
    <property type="component" value="Unassembled WGS sequence"/>
</dbReference>
<dbReference type="GO" id="GO:0005635">
    <property type="term" value="C:nuclear envelope"/>
    <property type="evidence" value="ECO:0007669"/>
    <property type="project" value="TreeGrafter"/>
</dbReference>
<feature type="region of interest" description="Disordered" evidence="1">
    <location>
        <begin position="686"/>
        <end position="730"/>
    </location>
</feature>
<protein>
    <submittedName>
        <fullName evidence="2">Uncharacterized protein</fullName>
    </submittedName>
</protein>
<organism evidence="2 3">
    <name type="scientific">Macleaya cordata</name>
    <name type="common">Five-seeded plume-poppy</name>
    <name type="synonym">Bocconia cordata</name>
    <dbReference type="NCBI Taxonomy" id="56857"/>
    <lineage>
        <taxon>Eukaryota</taxon>
        <taxon>Viridiplantae</taxon>
        <taxon>Streptophyta</taxon>
        <taxon>Embryophyta</taxon>
        <taxon>Tracheophyta</taxon>
        <taxon>Spermatophyta</taxon>
        <taxon>Magnoliopsida</taxon>
        <taxon>Ranunculales</taxon>
        <taxon>Papaveraceae</taxon>
        <taxon>Papaveroideae</taxon>
        <taxon>Macleaya</taxon>
    </lineage>
</organism>
<dbReference type="PANTHER" id="PTHR33416:SF18">
    <property type="entry name" value="NUCLEOPORIN-LIKE PROTEIN"/>
    <property type="match status" value="1"/>
</dbReference>
<dbReference type="EMBL" id="MVGT01004388">
    <property type="protein sequence ID" value="OUZ99886.1"/>
    <property type="molecule type" value="Genomic_DNA"/>
</dbReference>
<dbReference type="OrthoDB" id="653151at2759"/>
<evidence type="ECO:0000313" key="2">
    <source>
        <dbReference type="EMBL" id="OUZ99886.1"/>
    </source>
</evidence>
<keyword evidence="3" id="KW-1185">Reference proteome</keyword>
<comment type="caution">
    <text evidence="2">The sequence shown here is derived from an EMBL/GenBank/DDBJ whole genome shotgun (WGS) entry which is preliminary data.</text>
</comment>
<evidence type="ECO:0000313" key="3">
    <source>
        <dbReference type="Proteomes" id="UP000195402"/>
    </source>
</evidence>
<evidence type="ECO:0000256" key="1">
    <source>
        <dbReference type="SAM" id="MobiDB-lite"/>
    </source>
</evidence>
<name>A0A200PNU4_MACCD</name>
<dbReference type="PANTHER" id="PTHR33416">
    <property type="entry name" value="NUCLEAR PORE COMPLEX PROTEIN NUP1"/>
    <property type="match status" value="1"/>
</dbReference>
<feature type="region of interest" description="Disordered" evidence="1">
    <location>
        <begin position="319"/>
        <end position="344"/>
    </location>
</feature>
<feature type="region of interest" description="Disordered" evidence="1">
    <location>
        <begin position="181"/>
        <end position="209"/>
    </location>
</feature>
<sequence>MEREEEATTSKGLYGGERGAGGKFRKPSVRKPQPTPYKRPPPQTQTETHQRSDGGGWLSKLVDPATRFISSGATRLLPSFVSKTLFGSDADHSEANQDANDENLEHQSDIQISRSMGGGQGPAGEDRTEFGSDTDELIEEKSSDGSSLSEIEQMLKEKTFSRQVGHDLNRLTELLHSRIADRSDVEERSQTNPNMTTGAEATGGSLAQENLRTPVEERREVYSERVTGAISTPHLQSSMRDQVGASPIDIAKAYMGARTSELGLGSQSAILRDERTPLPSKSSIPSPSPKSSIYWPGAMVQDQRAYQTPQTQRSRIGLHNLPRTPYSRPAHTRSTSKLQDGGNRSFNISPNQWKQSHTPNFGYSQVTSSSPNDGFRSVGPIRRIRHKFVETTPFRGANSSRPAVSGLNRVESSDASKGFLPISNQNLEPGASTRNEINFQTVDSRPPSSSVGVSTVHPQSTEMARRILEHLDRTVPTPQKKAAELKLATSWRKSSSSEISTGMPNGQLNEQHIGGSDLHRSSVTIQQFSAKGKEVAGSSMLKAQTEQRKIDEATGAVKANASASNAVSSMNGFSCNGVGFNARPSMDMKKTQDSQVNTREVFGGQGDYAQSEKNQPFPLHNHVDGSEVSRLFHKDAGSEALNVRKKPPAHTFGSKPALTSISITKSDPKRIVSFDNGSGFTFPVSASSDTLSEPSTPSVMPFSSASGLPLPQEKPTSPTNNFGSSSAEPSYSFGSKKTGGALVFSFPSTSSSTPSDGSSPKFNIGSDKKARLSFSTAVDAADTDLKRVTPSELTAALIDEFTYKPIGELLSMVKLIGWQCILSLRKWPVEVKKKEQLQDSPRLIPSLRSLKSRVFSFIAVKLEATYSFWKENVEKWVFGTSLLGPRDEENLAHGALILGIRYFILDPLKVNHLSDCAMLTTGRPWLALKRWRVGKGY</sequence>
<feature type="region of interest" description="Disordered" evidence="1">
    <location>
        <begin position="90"/>
        <end position="149"/>
    </location>
</feature>
<dbReference type="FunCoup" id="A0A200PNU4">
    <property type="interactions" value="1643"/>
</dbReference>
<proteinExistence type="predicted"/>
<feature type="compositionally biased region" description="Pro residues" evidence="1">
    <location>
        <begin position="33"/>
        <end position="43"/>
    </location>
</feature>
<feature type="compositionally biased region" description="Polar residues" evidence="1">
    <location>
        <begin position="190"/>
        <end position="209"/>
    </location>
</feature>
<feature type="compositionally biased region" description="Polar residues" evidence="1">
    <location>
        <begin position="714"/>
        <end position="730"/>
    </location>
</feature>
<dbReference type="OMA" id="QHEATKD"/>